<dbReference type="GO" id="GO:0004332">
    <property type="term" value="F:fructose-bisphosphate aldolase activity"/>
    <property type="evidence" value="ECO:0007669"/>
    <property type="project" value="InterPro"/>
</dbReference>
<dbReference type="EC" id="2.2.1.10" evidence="6"/>
<dbReference type="InterPro" id="IPR041720">
    <property type="entry name" value="FbaB-like"/>
</dbReference>
<dbReference type="PANTHER" id="PTHR47916:SF1">
    <property type="entry name" value="3-HYDROXY-5-PHOSPHONOOXYPENTANE-2,4-DIONE THIOLASE"/>
    <property type="match status" value="1"/>
</dbReference>
<dbReference type="PANTHER" id="PTHR47916">
    <property type="entry name" value="FRUCTOSE-BISPHOSPHATE ALDOLASE CLASS 1"/>
    <property type="match status" value="1"/>
</dbReference>
<dbReference type="Pfam" id="PF01791">
    <property type="entry name" value="DeoC"/>
    <property type="match status" value="1"/>
</dbReference>
<dbReference type="Gene3D" id="3.20.20.70">
    <property type="entry name" value="Aldolase class I"/>
    <property type="match status" value="1"/>
</dbReference>
<evidence type="ECO:0000256" key="7">
    <source>
        <dbReference type="PIRSR" id="PIRSR038992-1"/>
    </source>
</evidence>
<dbReference type="CDD" id="cd00958">
    <property type="entry name" value="DhnA"/>
    <property type="match status" value="1"/>
</dbReference>
<dbReference type="AlphaFoldDB" id="L9YTJ1"/>
<evidence type="ECO:0000256" key="6">
    <source>
        <dbReference type="NCBIfam" id="TIGR01949"/>
    </source>
</evidence>
<protein>
    <recommendedName>
        <fullName evidence="6">2-amino-3,7-dideoxy-D-threo-hept-6-ulosonate synthase</fullName>
        <ecNumber evidence="6">2.2.1.10</ecNumber>
    </recommendedName>
</protein>
<name>L9YTJ1_9EURY</name>
<keyword evidence="4" id="KW-0057">Aromatic amino acid biosynthesis</keyword>
<dbReference type="InterPro" id="IPR010210">
    <property type="entry name" value="ADH_synthase"/>
</dbReference>
<comment type="caution">
    <text evidence="8">The sequence shown here is derived from an EMBL/GenBank/DDBJ whole genome shotgun (WGS) entry which is preliminary data.</text>
</comment>
<keyword evidence="8" id="KW-0456">Lyase</keyword>
<dbReference type="NCBIfam" id="NF005556">
    <property type="entry name" value="PRK07226.1"/>
    <property type="match status" value="1"/>
</dbReference>
<dbReference type="InterPro" id="IPR050456">
    <property type="entry name" value="DeoC/FbaB_aldolase"/>
</dbReference>
<keyword evidence="3" id="KW-0808">Transferase</keyword>
<feature type="active site" description="Schiff-base intermediate with dihydroxyacetone-P" evidence="7">
    <location>
        <position position="156"/>
    </location>
</feature>
<dbReference type="EMBL" id="AOIJ01000061">
    <property type="protein sequence ID" value="ELY77454.1"/>
    <property type="molecule type" value="Genomic_DNA"/>
</dbReference>
<organism evidence="8 9">
    <name type="scientific">Natrinema gari JCM 14663</name>
    <dbReference type="NCBI Taxonomy" id="1230459"/>
    <lineage>
        <taxon>Archaea</taxon>
        <taxon>Methanobacteriati</taxon>
        <taxon>Methanobacteriota</taxon>
        <taxon>Stenosarchaea group</taxon>
        <taxon>Halobacteria</taxon>
        <taxon>Halobacteriales</taxon>
        <taxon>Natrialbaceae</taxon>
        <taxon>Natrinema</taxon>
    </lineage>
</organism>
<dbReference type="Proteomes" id="UP000011592">
    <property type="component" value="Unassembled WGS sequence"/>
</dbReference>
<dbReference type="PATRIC" id="fig|1230459.4.peg.3029"/>
<accession>L9YTJ1</accession>
<evidence type="ECO:0000256" key="5">
    <source>
        <dbReference type="ARBA" id="ARBA00023270"/>
    </source>
</evidence>
<sequence>MVNIPMDHGITIGATNGLKDIESTINAVTRGGADSVLTQKGLANRVHSNKNGKGYVIHLNASTTMGPDANDKRMTGTVREAIRAGADAVSMHLNIGSNHEPQQLEDLASVTETAHEYGMPVLAMTYARGPDVDERDAENLAHAVRIAEEMGADIAKTAYSGDAETYELVSDAVGIPVIMAGGDPQTDRQMLRNVRGAMDAGAAGVSMGRSVFQHDDPEAMARGVSTIVHDDTTVPNAMDLAGLSE</sequence>
<gene>
    <name evidence="8" type="ORF">C486_15159</name>
</gene>
<evidence type="ECO:0000313" key="9">
    <source>
        <dbReference type="Proteomes" id="UP000011592"/>
    </source>
</evidence>
<keyword evidence="9" id="KW-1185">Reference proteome</keyword>
<evidence type="ECO:0000313" key="8">
    <source>
        <dbReference type="EMBL" id="ELY77454.1"/>
    </source>
</evidence>
<dbReference type="PIRSF" id="PIRSF038992">
    <property type="entry name" value="Aldolase_Ia"/>
    <property type="match status" value="1"/>
</dbReference>
<dbReference type="NCBIfam" id="TIGR01949">
    <property type="entry name" value="ADH_synth"/>
    <property type="match status" value="1"/>
</dbReference>
<dbReference type="GO" id="GO:0016836">
    <property type="term" value="F:hydro-lyase activity"/>
    <property type="evidence" value="ECO:0007669"/>
    <property type="project" value="InterPro"/>
</dbReference>
<dbReference type="SUPFAM" id="SSF51569">
    <property type="entry name" value="Aldolase"/>
    <property type="match status" value="1"/>
</dbReference>
<evidence type="ECO:0000256" key="2">
    <source>
        <dbReference type="ARBA" id="ARBA00022605"/>
    </source>
</evidence>
<reference evidence="8 9" key="1">
    <citation type="journal article" date="2014" name="PLoS Genet.">
        <title>Phylogenetically driven sequencing of extremely halophilic archaea reveals strategies for static and dynamic osmo-response.</title>
        <authorList>
            <person name="Becker E.A."/>
            <person name="Seitzer P.M."/>
            <person name="Tritt A."/>
            <person name="Larsen D."/>
            <person name="Krusor M."/>
            <person name="Yao A.I."/>
            <person name="Wu D."/>
            <person name="Madern D."/>
            <person name="Eisen J.A."/>
            <person name="Darling A.E."/>
            <person name="Facciotti M.T."/>
        </authorList>
    </citation>
    <scope>NUCLEOTIDE SEQUENCE [LARGE SCALE GENOMIC DNA]</scope>
    <source>
        <strain evidence="8 9">JCM 14663</strain>
    </source>
</reference>
<comment type="similarity">
    <text evidence="1">Belongs to the DeoC/FbaB aldolase family.</text>
</comment>
<evidence type="ECO:0000256" key="4">
    <source>
        <dbReference type="ARBA" id="ARBA00023141"/>
    </source>
</evidence>
<proteinExistence type="inferred from homology"/>
<evidence type="ECO:0000256" key="1">
    <source>
        <dbReference type="ARBA" id="ARBA00008116"/>
    </source>
</evidence>
<dbReference type="InterPro" id="IPR002915">
    <property type="entry name" value="DeoC/FbaB/LacD_aldolase"/>
</dbReference>
<feature type="active site" description="Proton donor" evidence="7">
    <location>
        <position position="126"/>
    </location>
</feature>
<keyword evidence="5" id="KW-0704">Schiff base</keyword>
<dbReference type="InterPro" id="IPR013785">
    <property type="entry name" value="Aldolase_TIM"/>
</dbReference>
<dbReference type="GO" id="GO:0009073">
    <property type="term" value="P:aromatic amino acid family biosynthetic process"/>
    <property type="evidence" value="ECO:0007669"/>
    <property type="project" value="UniProtKB-KW"/>
</dbReference>
<dbReference type="GO" id="GO:0008652">
    <property type="term" value="P:amino acid biosynthetic process"/>
    <property type="evidence" value="ECO:0007669"/>
    <property type="project" value="UniProtKB-KW"/>
</dbReference>
<keyword evidence="2" id="KW-0028">Amino-acid biosynthesis</keyword>
<dbReference type="GO" id="GO:0016740">
    <property type="term" value="F:transferase activity"/>
    <property type="evidence" value="ECO:0007669"/>
    <property type="project" value="UniProtKB-KW"/>
</dbReference>
<dbReference type="SMART" id="SM01133">
    <property type="entry name" value="DeoC"/>
    <property type="match status" value="1"/>
</dbReference>
<evidence type="ECO:0000256" key="3">
    <source>
        <dbReference type="ARBA" id="ARBA00022679"/>
    </source>
</evidence>